<evidence type="ECO:0000313" key="16">
    <source>
        <dbReference type="EMBL" id="GBG92928.1"/>
    </source>
</evidence>
<dbReference type="InterPro" id="IPR050951">
    <property type="entry name" value="Retrovirus_Pol_polyprotein"/>
</dbReference>
<dbReference type="Pfam" id="PF17919">
    <property type="entry name" value="RT_RNaseH_2"/>
    <property type="match status" value="1"/>
</dbReference>
<dbReference type="CDD" id="cd00303">
    <property type="entry name" value="retropepsin_like"/>
    <property type="match status" value="1"/>
</dbReference>
<keyword evidence="2" id="KW-0808">Transferase</keyword>
<keyword evidence="10" id="KW-0238">DNA-binding</keyword>
<dbReference type="InterPro" id="IPR001878">
    <property type="entry name" value="Znf_CCHC"/>
</dbReference>
<evidence type="ECO:0000256" key="2">
    <source>
        <dbReference type="ARBA" id="ARBA00022679"/>
    </source>
</evidence>
<dbReference type="InterPro" id="IPR041577">
    <property type="entry name" value="RT_RNaseH_2"/>
</dbReference>
<dbReference type="CDD" id="cd01647">
    <property type="entry name" value="RT_LTR"/>
    <property type="match status" value="1"/>
</dbReference>
<feature type="compositionally biased region" description="Low complexity" evidence="13">
    <location>
        <begin position="1528"/>
        <end position="1541"/>
    </location>
</feature>
<keyword evidence="17" id="KW-1185">Reference proteome</keyword>
<evidence type="ECO:0000259" key="14">
    <source>
        <dbReference type="PROSITE" id="PS50158"/>
    </source>
</evidence>
<evidence type="ECO:0000256" key="3">
    <source>
        <dbReference type="ARBA" id="ARBA00022695"/>
    </source>
</evidence>
<evidence type="ECO:0000313" key="17">
    <source>
        <dbReference type="Proteomes" id="UP000265515"/>
    </source>
</evidence>
<dbReference type="Gramene" id="GBG92928">
    <property type="protein sequence ID" value="GBG92928"/>
    <property type="gene ID" value="CBR_g57792"/>
</dbReference>
<dbReference type="PROSITE" id="PS50878">
    <property type="entry name" value="RT_POL"/>
    <property type="match status" value="1"/>
</dbReference>
<keyword evidence="4" id="KW-0378">Hydrolase</keyword>
<dbReference type="EMBL" id="BFEA01001175">
    <property type="protein sequence ID" value="GBG92928.1"/>
    <property type="molecule type" value="Genomic_DNA"/>
</dbReference>
<organism evidence="16 17">
    <name type="scientific">Chara braunii</name>
    <name type="common">Braun's stonewort</name>
    <dbReference type="NCBI Taxonomy" id="69332"/>
    <lineage>
        <taxon>Eukaryota</taxon>
        <taxon>Viridiplantae</taxon>
        <taxon>Streptophyta</taxon>
        <taxon>Charophyceae</taxon>
        <taxon>Charales</taxon>
        <taxon>Characeae</taxon>
        <taxon>Chara</taxon>
    </lineage>
</organism>
<proteinExistence type="predicted"/>
<protein>
    <recommendedName>
        <fullName evidence="18">Reverse transcriptase</fullName>
    </recommendedName>
</protein>
<accession>A0A388MED5</accession>
<dbReference type="GO" id="GO:0006508">
    <property type="term" value="P:proteolysis"/>
    <property type="evidence" value="ECO:0007669"/>
    <property type="project" value="UniProtKB-KW"/>
</dbReference>
<dbReference type="Proteomes" id="UP000265515">
    <property type="component" value="Unassembled WGS sequence"/>
</dbReference>
<dbReference type="Gene3D" id="3.30.70.270">
    <property type="match status" value="2"/>
</dbReference>
<dbReference type="SUPFAM" id="SSF56672">
    <property type="entry name" value="DNA/RNA polymerases"/>
    <property type="match status" value="1"/>
</dbReference>
<dbReference type="Pfam" id="PF00098">
    <property type="entry name" value="zf-CCHC"/>
    <property type="match status" value="1"/>
</dbReference>
<dbReference type="InterPro" id="IPR021109">
    <property type="entry name" value="Peptidase_aspartic_dom_sf"/>
</dbReference>
<dbReference type="Pfam" id="PF08284">
    <property type="entry name" value="RVP_2"/>
    <property type="match status" value="1"/>
</dbReference>
<dbReference type="Gene3D" id="2.40.70.10">
    <property type="entry name" value="Acid Proteases"/>
    <property type="match status" value="1"/>
</dbReference>
<evidence type="ECO:0000256" key="13">
    <source>
        <dbReference type="SAM" id="MobiDB-lite"/>
    </source>
</evidence>
<evidence type="ECO:0000256" key="7">
    <source>
        <dbReference type="ARBA" id="ARBA00022842"/>
    </source>
</evidence>
<name>A0A388MED5_CHABU</name>
<dbReference type="PANTHER" id="PTHR37984">
    <property type="entry name" value="PROTEIN CBG26694"/>
    <property type="match status" value="1"/>
</dbReference>
<dbReference type="InterPro" id="IPR001969">
    <property type="entry name" value="Aspartic_peptidase_AS"/>
</dbReference>
<evidence type="ECO:0000256" key="10">
    <source>
        <dbReference type="ARBA" id="ARBA00023125"/>
    </source>
</evidence>
<dbReference type="Gene3D" id="4.10.60.10">
    <property type="entry name" value="Zinc finger, CCHC-type"/>
    <property type="match status" value="1"/>
</dbReference>
<dbReference type="GO" id="GO:0008270">
    <property type="term" value="F:zinc ion binding"/>
    <property type="evidence" value="ECO:0007669"/>
    <property type="project" value="UniProtKB-KW"/>
</dbReference>
<evidence type="ECO:0000256" key="9">
    <source>
        <dbReference type="ARBA" id="ARBA00022908"/>
    </source>
</evidence>
<dbReference type="GO" id="GO:0015074">
    <property type="term" value="P:DNA integration"/>
    <property type="evidence" value="ECO:0007669"/>
    <property type="project" value="UniProtKB-KW"/>
</dbReference>
<feature type="compositionally biased region" description="Acidic residues" evidence="13">
    <location>
        <begin position="1426"/>
        <end position="1468"/>
    </location>
</feature>
<keyword evidence="3" id="KW-0548">Nucleotidyltransferase</keyword>
<evidence type="ECO:0000259" key="15">
    <source>
        <dbReference type="PROSITE" id="PS50878"/>
    </source>
</evidence>
<evidence type="ECO:0000256" key="6">
    <source>
        <dbReference type="ARBA" id="ARBA00022759"/>
    </source>
</evidence>
<dbReference type="SMART" id="SM00343">
    <property type="entry name" value="ZnF_C2HC"/>
    <property type="match status" value="1"/>
</dbReference>
<dbReference type="InterPro" id="IPR000477">
    <property type="entry name" value="RT_dom"/>
</dbReference>
<dbReference type="SUPFAM" id="SSF57756">
    <property type="entry name" value="Retrovirus zinc finger-like domains"/>
    <property type="match status" value="1"/>
</dbReference>
<keyword evidence="9" id="KW-0229">DNA integration</keyword>
<dbReference type="GO" id="GO:0003723">
    <property type="term" value="F:RNA binding"/>
    <property type="evidence" value="ECO:0007669"/>
    <property type="project" value="UniProtKB-KW"/>
</dbReference>
<keyword evidence="12" id="KW-0862">Zinc</keyword>
<dbReference type="InterPro" id="IPR043502">
    <property type="entry name" value="DNA/RNA_pol_sf"/>
</dbReference>
<dbReference type="InterPro" id="IPR043128">
    <property type="entry name" value="Rev_trsase/Diguanyl_cyclase"/>
</dbReference>
<dbReference type="InterPro" id="IPR036875">
    <property type="entry name" value="Znf_CCHC_sf"/>
</dbReference>
<gene>
    <name evidence="16" type="ORF">CBR_g57792</name>
</gene>
<keyword evidence="11" id="KW-0511">Multifunctional enzyme</keyword>
<keyword evidence="4" id="KW-0540">Nuclease</keyword>
<keyword evidence="5" id="KW-0064">Aspartyl protease</keyword>
<evidence type="ECO:0000256" key="11">
    <source>
        <dbReference type="ARBA" id="ARBA00023268"/>
    </source>
</evidence>
<dbReference type="Pfam" id="PF00078">
    <property type="entry name" value="RVT_1"/>
    <property type="match status" value="1"/>
</dbReference>
<feature type="region of interest" description="Disordered" evidence="13">
    <location>
        <begin position="1"/>
        <end position="22"/>
    </location>
</feature>
<feature type="region of interest" description="Disordered" evidence="13">
    <location>
        <begin position="1393"/>
        <end position="1561"/>
    </location>
</feature>
<dbReference type="OrthoDB" id="542221at2759"/>
<keyword evidence="6" id="KW-0255">Endonuclease</keyword>
<feature type="compositionally biased region" description="Basic and acidic residues" evidence="13">
    <location>
        <begin position="1490"/>
        <end position="1504"/>
    </location>
</feature>
<dbReference type="FunFam" id="3.30.70.270:FF:000020">
    <property type="entry name" value="Transposon Tf2-6 polyprotein-like Protein"/>
    <property type="match status" value="1"/>
</dbReference>
<evidence type="ECO:0000256" key="8">
    <source>
        <dbReference type="ARBA" id="ARBA00022884"/>
    </source>
</evidence>
<keyword evidence="7" id="KW-0460">Magnesium</keyword>
<sequence>MANAAGGAAGTPAPANTHPIVAPARAPAAPPDLYLFNPSHHLAGAWLATLRAQQYDDREAQRKIPARLAGDAHYWFSTYVWLDLPTFERDFLNRFDYIHPGQALYLIKDRVQKPLESVTEYRNRFYRMFVKAERGEQAGRDLFIDGLRSRTMRAKLRKHFSPINHTLMQIMAAAEDLDRKFAASFLEDDDYPRDGESSELAGAKAELAALQDKFENMGFVAGPVTYLDQIMSKRPMPNLAPNAPNQHVPLQPMAPPAMAVPPVLAAPVRPELVDRSTDSTALIELTKTQVSLIQESKKEQREHHARIEAMMRSMRPIAVRPSLMPQAAAAAAVPLVPPANQICYTCHQPGHMARDCPLRRPQPRAAAPVAAARIANGPGRMGVMMEDGEGLGCTSAAMEEAAEMIPWEQYINLGYPGMGLIGTGMIGTIRPAQERQEEWRPTTDEMESGGPTFVTGEIDVLEIIRALDHRIPLPVGHLLSISEQANERLLQHCKANRKRFTLAQTTTAKGKVPALGEASTPNPPEPIRMGLVQKSDHFLRIKAIPWKSAECDIKVKGVPYNAIIDSGAAVLAISLRKVERAGRKKDLIYITEREQLVSADEEKIKTMGRMSNVAFRLGKGHALGEVVVLDVNTYDVLLGLPVLTALHANLDFNKRAITLRNTGGKPYAVPMRLTLRTVSTPRASPAMTGSIRVLSWDDAMGNEHSDDSDADDAAVQELLQQRIVYPAKKNRNRELTSISSNIQRTQAMILGEPLVQISRMDDSLEPPRTLYEGTSQLLACFRDKRPICDLSDLPRSLLQPAKEVRLIRLGAEVGSLEPPERLKTGTDELGIKIAPKPVPWWDRYDGITPEEHVAIHEEDAQMMATVFSWQSDHSFISARPKEPAKAMSTKQITTEIWGKAYELHVPTYVPDEIHRLIVDILQEYEGAISVTDTDIGLTSIIQHEIQTGNHPPIHCKPYRYSLAERKAALQRIREFELNGWIEPATGPWSFPVVLVPKKNGSIRICIDYRKLNDVTIKDVYPLPRIDDLLDAIGCANYFSKFDIRHGFHHILVKEEDRPKTDFVLFEGTWQWVRCPMGICNAPATFQCTMNVTFLNFVNRTRLTQGMINFCVIVYMDDILVYSVTYHGHAQHIEWTLSALRDAEFKIAIEKSEFFLPEISFLGYVVTRGGLRPDSRKVAAVKEAPVPTTLTQVRAFLGLASYYRRFIQGFAAVARPLTNLLRKEQPLNWDSECDRAFATLKEALATAPILTRPDPARPFILITDWQPEAISAILAQKGNDGREHVIEYAPRTVPDERKNDSAPQGDRRLLTREFTVVIAHLADELDLSIIAHEDERLAPHVTERTLLPYLQWSACVEDVPQRVPPSRLEYFDPRGIIDDAFFHPPLPEELEEQIREELVEESSEEEPSESEEEEEEESEGYRSHASDDDDDPDEPQQAEEEISEEESAAEGSDSNDSDEREQVLEEEEEQTSKKSQLEVVSGVELHVGNDPTRDPKEPRPEDGHDTALAGPSVRRPPSPPARRRRTRSRSPSAPSSPSSRPALRARRDEGDRSPPSGGLPSP</sequence>
<feature type="domain" description="CCHC-type" evidence="14">
    <location>
        <begin position="343"/>
        <end position="357"/>
    </location>
</feature>
<evidence type="ECO:0000256" key="12">
    <source>
        <dbReference type="PROSITE-ProRule" id="PRU00047"/>
    </source>
</evidence>
<evidence type="ECO:0008006" key="18">
    <source>
        <dbReference type="Google" id="ProtNLM"/>
    </source>
</evidence>
<dbReference type="GO" id="GO:0003677">
    <property type="term" value="F:DNA binding"/>
    <property type="evidence" value="ECO:0007669"/>
    <property type="project" value="UniProtKB-KW"/>
</dbReference>
<feature type="compositionally biased region" description="Acidic residues" evidence="13">
    <location>
        <begin position="1397"/>
        <end position="1417"/>
    </location>
</feature>
<evidence type="ECO:0000256" key="4">
    <source>
        <dbReference type="ARBA" id="ARBA00022722"/>
    </source>
</evidence>
<dbReference type="SUPFAM" id="SSF50630">
    <property type="entry name" value="Acid proteases"/>
    <property type="match status" value="1"/>
</dbReference>
<dbReference type="GO" id="GO:0016779">
    <property type="term" value="F:nucleotidyltransferase activity"/>
    <property type="evidence" value="ECO:0007669"/>
    <property type="project" value="UniProtKB-KW"/>
</dbReference>
<keyword evidence="8" id="KW-0694">RNA-binding</keyword>
<evidence type="ECO:0000256" key="5">
    <source>
        <dbReference type="ARBA" id="ARBA00022750"/>
    </source>
</evidence>
<keyword evidence="12" id="KW-0479">Metal-binding</keyword>
<dbReference type="GO" id="GO:0004519">
    <property type="term" value="F:endonuclease activity"/>
    <property type="evidence" value="ECO:0007669"/>
    <property type="project" value="UniProtKB-KW"/>
</dbReference>
<dbReference type="GO" id="GO:0004190">
    <property type="term" value="F:aspartic-type endopeptidase activity"/>
    <property type="evidence" value="ECO:0007669"/>
    <property type="project" value="UniProtKB-KW"/>
</dbReference>
<reference evidence="16 17" key="1">
    <citation type="journal article" date="2018" name="Cell">
        <title>The Chara Genome: Secondary Complexity and Implications for Plant Terrestrialization.</title>
        <authorList>
            <person name="Nishiyama T."/>
            <person name="Sakayama H."/>
            <person name="Vries J.D."/>
            <person name="Buschmann H."/>
            <person name="Saint-Marcoux D."/>
            <person name="Ullrich K.K."/>
            <person name="Haas F.B."/>
            <person name="Vanderstraeten L."/>
            <person name="Becker D."/>
            <person name="Lang D."/>
            <person name="Vosolsobe S."/>
            <person name="Rombauts S."/>
            <person name="Wilhelmsson P.K.I."/>
            <person name="Janitza P."/>
            <person name="Kern R."/>
            <person name="Heyl A."/>
            <person name="Rumpler F."/>
            <person name="Villalobos L.I.A.C."/>
            <person name="Clay J.M."/>
            <person name="Skokan R."/>
            <person name="Toyoda A."/>
            <person name="Suzuki Y."/>
            <person name="Kagoshima H."/>
            <person name="Schijlen E."/>
            <person name="Tajeshwar N."/>
            <person name="Catarino B."/>
            <person name="Hetherington A.J."/>
            <person name="Saltykova A."/>
            <person name="Bonnot C."/>
            <person name="Breuninger H."/>
            <person name="Symeonidi A."/>
            <person name="Radhakrishnan G.V."/>
            <person name="Van Nieuwerburgh F."/>
            <person name="Deforce D."/>
            <person name="Chang C."/>
            <person name="Karol K.G."/>
            <person name="Hedrich R."/>
            <person name="Ulvskov P."/>
            <person name="Glockner G."/>
            <person name="Delwiche C.F."/>
            <person name="Petrasek J."/>
            <person name="Van de Peer Y."/>
            <person name="Friml J."/>
            <person name="Beilby M."/>
            <person name="Dolan L."/>
            <person name="Kohara Y."/>
            <person name="Sugano S."/>
            <person name="Fujiyama A."/>
            <person name="Delaux P.-M."/>
            <person name="Quint M."/>
            <person name="TheiBen G."/>
            <person name="Hagemann M."/>
            <person name="Harholt J."/>
            <person name="Dunand C."/>
            <person name="Zachgo S."/>
            <person name="Langdale J."/>
            <person name="Maumus F."/>
            <person name="Straeten D.V.D."/>
            <person name="Gould S.B."/>
            <person name="Rensing S.A."/>
        </authorList>
    </citation>
    <scope>NUCLEOTIDE SEQUENCE [LARGE SCALE GENOMIC DNA]</scope>
    <source>
        <strain evidence="16 17">S276</strain>
    </source>
</reference>
<dbReference type="PANTHER" id="PTHR37984:SF5">
    <property type="entry name" value="PROTEIN NYNRIN-LIKE"/>
    <property type="match status" value="1"/>
</dbReference>
<feature type="domain" description="Reverse transcriptase" evidence="15">
    <location>
        <begin position="976"/>
        <end position="1165"/>
    </location>
</feature>
<keyword evidence="1" id="KW-0645">Protease</keyword>
<comment type="caution">
    <text evidence="16">The sequence shown here is derived from an EMBL/GenBank/DDBJ whole genome shotgun (WGS) entry which is preliminary data.</text>
</comment>
<dbReference type="Gene3D" id="3.10.10.10">
    <property type="entry name" value="HIV Type 1 Reverse Transcriptase, subunit A, domain 1"/>
    <property type="match status" value="1"/>
</dbReference>
<dbReference type="PROSITE" id="PS00141">
    <property type="entry name" value="ASP_PROTEASE"/>
    <property type="match status" value="1"/>
</dbReference>
<keyword evidence="12" id="KW-0863">Zinc-finger</keyword>
<dbReference type="PROSITE" id="PS50158">
    <property type="entry name" value="ZF_CCHC"/>
    <property type="match status" value="1"/>
</dbReference>
<evidence type="ECO:0000256" key="1">
    <source>
        <dbReference type="ARBA" id="ARBA00022670"/>
    </source>
</evidence>